<dbReference type="InterPro" id="IPR018369">
    <property type="entry name" value="Chaprnonin_Cpn10_CS"/>
</dbReference>
<evidence type="ECO:0000256" key="6">
    <source>
        <dbReference type="RuleBase" id="RU003479"/>
    </source>
</evidence>
<comment type="similarity">
    <text evidence="1 6">Belongs to the GroES chaperonin family.</text>
</comment>
<dbReference type="InterPro" id="IPR011032">
    <property type="entry name" value="GroES-like_sf"/>
</dbReference>
<dbReference type="SUPFAM" id="SSF50129">
    <property type="entry name" value="GroES-like"/>
    <property type="match status" value="2"/>
</dbReference>
<dbReference type="HAMAP" id="MF_00580">
    <property type="entry name" value="CH10"/>
    <property type="match status" value="2"/>
</dbReference>
<dbReference type="GO" id="GO:0046872">
    <property type="term" value="F:metal ion binding"/>
    <property type="evidence" value="ECO:0007669"/>
    <property type="project" value="TreeGrafter"/>
</dbReference>
<evidence type="ECO:0000256" key="1">
    <source>
        <dbReference type="ARBA" id="ARBA00006975"/>
    </source>
</evidence>
<dbReference type="PRINTS" id="PR00297">
    <property type="entry name" value="CHAPERONIN10"/>
</dbReference>
<dbReference type="GO" id="GO:0005524">
    <property type="term" value="F:ATP binding"/>
    <property type="evidence" value="ECO:0007669"/>
    <property type="project" value="InterPro"/>
</dbReference>
<dbReference type="GO" id="GO:0051082">
    <property type="term" value="F:unfolded protein binding"/>
    <property type="evidence" value="ECO:0007669"/>
    <property type="project" value="TreeGrafter"/>
</dbReference>
<dbReference type="Pfam" id="PF00166">
    <property type="entry name" value="Cpn10"/>
    <property type="match status" value="2"/>
</dbReference>
<evidence type="ECO:0000313" key="7">
    <source>
        <dbReference type="EMBL" id="JAT69121.1"/>
    </source>
</evidence>
<dbReference type="Gene3D" id="2.30.33.40">
    <property type="entry name" value="GroES chaperonin"/>
    <property type="match status" value="2"/>
</dbReference>
<sequence>MLALRSAPVGVVSSRPAFAGRIRAPKARVPSLLTPHATALPVEIKTVAPLGERVFVKVVEAEQKTQGGILLPSSAQKRPTQGEVVNAGTAKALKKGDKVVYSKYAGTEIELQSEDFVILKEDDVIGLINGDDIATLRPCQDRLLVEMQEAASKTAGGLLLTESSQEKPTIGRVVAVGPGRVEEESTEATPLGVEAGATVLYSKYSGTEFEGAEGKKYIVIREADILALVA</sequence>
<dbReference type="SMART" id="SM00883">
    <property type="entry name" value="Cpn10"/>
    <property type="match status" value="2"/>
</dbReference>
<dbReference type="FunFam" id="2.30.33.40:FF:000001">
    <property type="entry name" value="10 kDa chaperonin"/>
    <property type="match status" value="2"/>
</dbReference>
<evidence type="ECO:0000256" key="2">
    <source>
        <dbReference type="ARBA" id="ARBA00023186"/>
    </source>
</evidence>
<evidence type="ECO:0000256" key="3">
    <source>
        <dbReference type="ARBA" id="ARBA00031971"/>
    </source>
</evidence>
<dbReference type="EMBL" id="GDKF01009501">
    <property type="protein sequence ID" value="JAT69121.1"/>
    <property type="molecule type" value="Transcribed_RNA"/>
</dbReference>
<protein>
    <recommendedName>
        <fullName evidence="4">20 kDa chaperonin, chloroplastic</fullName>
    </recommendedName>
    <alternativeName>
        <fullName evidence="3">Chaperonin 10</fullName>
    </alternativeName>
    <alternativeName>
        <fullName evidence="5">Protein Cpn21</fullName>
    </alternativeName>
</protein>
<gene>
    <name evidence="7" type="ORF">g.6407</name>
</gene>
<keyword evidence="2 6" id="KW-0143">Chaperone</keyword>
<dbReference type="PANTHER" id="PTHR10772:SF63">
    <property type="entry name" value="20 KDA CHAPERONIN, CHLOROPLASTIC"/>
    <property type="match status" value="1"/>
</dbReference>
<organism evidence="7">
    <name type="scientific">Auxenochlorella protothecoides</name>
    <name type="common">Green microalga</name>
    <name type="synonym">Chlorella protothecoides</name>
    <dbReference type="NCBI Taxonomy" id="3075"/>
    <lineage>
        <taxon>Eukaryota</taxon>
        <taxon>Viridiplantae</taxon>
        <taxon>Chlorophyta</taxon>
        <taxon>core chlorophytes</taxon>
        <taxon>Trebouxiophyceae</taxon>
        <taxon>Chlorellales</taxon>
        <taxon>Chlorellaceae</taxon>
        <taxon>Auxenochlorella</taxon>
    </lineage>
</organism>
<evidence type="ECO:0000256" key="5">
    <source>
        <dbReference type="ARBA" id="ARBA00079398"/>
    </source>
</evidence>
<dbReference type="InterPro" id="IPR020818">
    <property type="entry name" value="Chaperonin_GroES"/>
</dbReference>
<dbReference type="GO" id="GO:0009507">
    <property type="term" value="C:chloroplast"/>
    <property type="evidence" value="ECO:0007669"/>
    <property type="project" value="TreeGrafter"/>
</dbReference>
<dbReference type="PANTHER" id="PTHR10772">
    <property type="entry name" value="10 KDA HEAT SHOCK PROTEIN"/>
    <property type="match status" value="1"/>
</dbReference>
<dbReference type="GO" id="GO:0044183">
    <property type="term" value="F:protein folding chaperone"/>
    <property type="evidence" value="ECO:0007669"/>
    <property type="project" value="InterPro"/>
</dbReference>
<proteinExistence type="inferred from homology"/>
<dbReference type="InterPro" id="IPR037124">
    <property type="entry name" value="Chaperonin_GroES_sf"/>
</dbReference>
<evidence type="ECO:0000256" key="4">
    <source>
        <dbReference type="ARBA" id="ARBA00073031"/>
    </source>
</evidence>
<dbReference type="GO" id="GO:0051087">
    <property type="term" value="F:protein-folding chaperone binding"/>
    <property type="evidence" value="ECO:0007669"/>
    <property type="project" value="TreeGrafter"/>
</dbReference>
<name>A0A1D1ZQK3_AUXPR</name>
<dbReference type="GO" id="GO:0005739">
    <property type="term" value="C:mitochondrion"/>
    <property type="evidence" value="ECO:0007669"/>
    <property type="project" value="TreeGrafter"/>
</dbReference>
<dbReference type="AlphaFoldDB" id="A0A1D1ZQK3"/>
<dbReference type="PROSITE" id="PS00681">
    <property type="entry name" value="CHAPERONINS_CPN10"/>
    <property type="match status" value="1"/>
</dbReference>
<dbReference type="CDD" id="cd00320">
    <property type="entry name" value="cpn10"/>
    <property type="match status" value="2"/>
</dbReference>
<reference evidence="7" key="1">
    <citation type="submission" date="2015-08" db="EMBL/GenBank/DDBJ databases">
        <authorList>
            <person name="Babu N.S."/>
            <person name="Beckwith C.J."/>
            <person name="Beseler K.G."/>
            <person name="Brison A."/>
            <person name="Carone J.V."/>
            <person name="Caskin T.P."/>
            <person name="Diamond M."/>
            <person name="Durham M.E."/>
            <person name="Foxe J.M."/>
            <person name="Go M."/>
            <person name="Henderson B.A."/>
            <person name="Jones I.B."/>
            <person name="McGettigan J.A."/>
            <person name="Micheletti S.J."/>
            <person name="Nasrallah M.E."/>
            <person name="Ortiz D."/>
            <person name="Piller C.R."/>
            <person name="Privatt S.R."/>
            <person name="Schneider S.L."/>
            <person name="Sharp S."/>
            <person name="Smith T.C."/>
            <person name="Stanton J.D."/>
            <person name="Ullery H.E."/>
            <person name="Wilson R.J."/>
            <person name="Serrano M.G."/>
            <person name="Buck G."/>
            <person name="Lee V."/>
            <person name="Wang Y."/>
            <person name="Carvalho R."/>
            <person name="Voegtly L."/>
            <person name="Shi R."/>
            <person name="Duckworth R."/>
            <person name="Johnson A."/>
            <person name="Loviza R."/>
            <person name="Walstead R."/>
            <person name="Shah Z."/>
            <person name="Kiflezghi M."/>
            <person name="Wade K."/>
            <person name="Ball S.L."/>
            <person name="Bradley K.W."/>
            <person name="Asai D.J."/>
            <person name="Bowman C.A."/>
            <person name="Russell D.A."/>
            <person name="Pope W.H."/>
            <person name="Jacobs-Sera D."/>
            <person name="Hendrix R.W."/>
            <person name="Hatfull G.F."/>
        </authorList>
    </citation>
    <scope>NUCLEOTIDE SEQUENCE</scope>
</reference>
<accession>A0A1D1ZQK3</accession>